<protein>
    <submittedName>
        <fullName evidence="3">Polyphenol oxidase A, chloroplastic</fullName>
    </submittedName>
</protein>
<evidence type="ECO:0000313" key="3">
    <source>
        <dbReference type="EMBL" id="KAK4387219.1"/>
    </source>
</evidence>
<dbReference type="Proteomes" id="UP001289374">
    <property type="component" value="Unassembled WGS sequence"/>
</dbReference>
<dbReference type="EMBL" id="JACGWL010000015">
    <property type="protein sequence ID" value="KAK4387219.1"/>
    <property type="molecule type" value="Genomic_DNA"/>
</dbReference>
<sequence>MSSSFPYSRIHHRPGHNFQAGARVRSRTIMARRSDAPRLNTLRFPLKLENPVRVLVPRPKKSRSQEEKDREVELLSIQGIESDARQYVKFNIFLDEEDEEDRDNLAQAAYAGTFSLLPRGSNSPTTIKAEVRLELNRLLEELGVEDDEEILVTLVPVAGDITIGSLKIEYVPY</sequence>
<gene>
    <name evidence="3" type="ORF">Sango_2592500</name>
</gene>
<keyword evidence="4" id="KW-1185">Reference proteome</keyword>
<evidence type="ECO:0000259" key="2">
    <source>
        <dbReference type="Pfam" id="PF12143"/>
    </source>
</evidence>
<reference evidence="3" key="1">
    <citation type="submission" date="2020-06" db="EMBL/GenBank/DDBJ databases">
        <authorList>
            <person name="Li T."/>
            <person name="Hu X."/>
            <person name="Zhang T."/>
            <person name="Song X."/>
            <person name="Zhang H."/>
            <person name="Dai N."/>
            <person name="Sheng W."/>
            <person name="Hou X."/>
            <person name="Wei L."/>
        </authorList>
    </citation>
    <scope>NUCLEOTIDE SEQUENCE</scope>
    <source>
        <strain evidence="3">K16</strain>
        <tissue evidence="3">Leaf</tissue>
    </source>
</reference>
<feature type="domain" description="Polyphenol oxidase C-terminal" evidence="2">
    <location>
        <begin position="44"/>
        <end position="170"/>
    </location>
</feature>
<dbReference type="PANTHER" id="PTHR36608">
    <property type="entry name" value="POLYPHENOL OXIDASE C, CHLOROPLASTIC-LIKE"/>
    <property type="match status" value="1"/>
</dbReference>
<name>A0AAE1W5U3_9LAMI</name>
<dbReference type="GO" id="GO:0004097">
    <property type="term" value="F:catechol oxidase activity"/>
    <property type="evidence" value="ECO:0007669"/>
    <property type="project" value="InterPro"/>
</dbReference>
<dbReference type="InterPro" id="IPR022740">
    <property type="entry name" value="Polyphenol_oxidase_C"/>
</dbReference>
<dbReference type="Pfam" id="PF12143">
    <property type="entry name" value="PPO1_KFDV"/>
    <property type="match status" value="1"/>
</dbReference>
<organism evidence="3 4">
    <name type="scientific">Sesamum angolense</name>
    <dbReference type="NCBI Taxonomy" id="2727404"/>
    <lineage>
        <taxon>Eukaryota</taxon>
        <taxon>Viridiplantae</taxon>
        <taxon>Streptophyta</taxon>
        <taxon>Embryophyta</taxon>
        <taxon>Tracheophyta</taxon>
        <taxon>Spermatophyta</taxon>
        <taxon>Magnoliopsida</taxon>
        <taxon>eudicotyledons</taxon>
        <taxon>Gunneridae</taxon>
        <taxon>Pentapetalae</taxon>
        <taxon>asterids</taxon>
        <taxon>lamiids</taxon>
        <taxon>Lamiales</taxon>
        <taxon>Pedaliaceae</taxon>
        <taxon>Sesamum</taxon>
    </lineage>
</organism>
<reference evidence="3" key="2">
    <citation type="journal article" date="2024" name="Plant">
        <title>Genomic evolution and insights into agronomic trait innovations of Sesamum species.</title>
        <authorList>
            <person name="Miao H."/>
            <person name="Wang L."/>
            <person name="Qu L."/>
            <person name="Liu H."/>
            <person name="Sun Y."/>
            <person name="Le M."/>
            <person name="Wang Q."/>
            <person name="Wei S."/>
            <person name="Zheng Y."/>
            <person name="Lin W."/>
            <person name="Duan Y."/>
            <person name="Cao H."/>
            <person name="Xiong S."/>
            <person name="Wang X."/>
            <person name="Wei L."/>
            <person name="Li C."/>
            <person name="Ma Q."/>
            <person name="Ju M."/>
            <person name="Zhao R."/>
            <person name="Li G."/>
            <person name="Mu C."/>
            <person name="Tian Q."/>
            <person name="Mei H."/>
            <person name="Zhang T."/>
            <person name="Gao T."/>
            <person name="Zhang H."/>
        </authorList>
    </citation>
    <scope>NUCLEOTIDE SEQUENCE</scope>
    <source>
        <strain evidence="3">K16</strain>
    </source>
</reference>
<dbReference type="AlphaFoldDB" id="A0AAE1W5U3"/>
<dbReference type="PANTHER" id="PTHR36608:SF1">
    <property type="entry name" value="POLYPHENOL OXIDASE C, CHLOROPLASTIC-LIKE"/>
    <property type="match status" value="1"/>
</dbReference>
<evidence type="ECO:0000256" key="1">
    <source>
        <dbReference type="SAM" id="MobiDB-lite"/>
    </source>
</evidence>
<accession>A0AAE1W5U3</accession>
<feature type="region of interest" description="Disordered" evidence="1">
    <location>
        <begin position="1"/>
        <end position="21"/>
    </location>
</feature>
<proteinExistence type="predicted"/>
<comment type="caution">
    <text evidence="3">The sequence shown here is derived from an EMBL/GenBank/DDBJ whole genome shotgun (WGS) entry which is preliminary data.</text>
</comment>
<evidence type="ECO:0000313" key="4">
    <source>
        <dbReference type="Proteomes" id="UP001289374"/>
    </source>
</evidence>